<accession>A0ABN7RGL3</accession>
<dbReference type="InterPro" id="IPR038071">
    <property type="entry name" value="UROD/MetE-like_sf"/>
</dbReference>
<dbReference type="GO" id="GO:0008168">
    <property type="term" value="F:methyltransferase activity"/>
    <property type="evidence" value="ECO:0007669"/>
    <property type="project" value="UniProtKB-KW"/>
</dbReference>
<proteinExistence type="predicted"/>
<dbReference type="InterPro" id="IPR013215">
    <property type="entry name" value="Cbl-indep_Met_Synth_N"/>
</dbReference>
<evidence type="ECO:0000259" key="1">
    <source>
        <dbReference type="Pfam" id="PF08267"/>
    </source>
</evidence>
<keyword evidence="2" id="KW-0489">Methyltransferase</keyword>
<name>A0ABN7RGL3_THEXY</name>
<comment type="caution">
    <text evidence="2">The sequence shown here is derived from an EMBL/GenBank/DDBJ whole genome shotgun (WGS) entry which is preliminary data.</text>
</comment>
<dbReference type="Gene3D" id="3.20.20.210">
    <property type="match status" value="1"/>
</dbReference>
<dbReference type="Proteomes" id="UP000681526">
    <property type="component" value="Unassembled WGS sequence"/>
</dbReference>
<dbReference type="GO" id="GO:0032259">
    <property type="term" value="P:methylation"/>
    <property type="evidence" value="ECO:0007669"/>
    <property type="project" value="UniProtKB-KW"/>
</dbReference>
<dbReference type="PANTHER" id="PTHR30519">
    <property type="entry name" value="5-METHYLTETRAHYDROPTEROYLTRIGLUTAMATE--HOMOCYSTEINE METHYLTRANSFERASE"/>
    <property type="match status" value="1"/>
</dbReference>
<sequence>MEKPDIVIANLGYPRIGERLEGISALEAYRAGNIGERELEERLMAVRLARLLKQQEAGVDWIPVGDFALYDHVLDHSIAFGLVPERFAEAAARGPAALAFAMAEGAPGAAACRTKPWYGTPYQYIVPEPAAFTAPRLVRNPWAEAFREARAHLQALPVPVMIGPYTFAKLAEGLPPEEALERIAPVYAQALRGLHEAGAAWVQLEEPELARAVPPRHWPLIERTYRALHDAAPPLRLMLQLTFGLPDECARLLELPVAGIGLDFAADGGRALEAVAKHGFPAARVLGVGIVDGRSVWRSDLTAACALLENLRRLIPQVRLALQPSCSLLHAPVALGPGTPPRGLPRHALAFADEKLGELRVLRTALTEGRDAVKLDLTDSDVLQDMLRVLLPAAVPDGGVPVEHAWVQACGPACIRPAISGKPAALAAGRRHAAAGMASGTA</sequence>
<dbReference type="Pfam" id="PF08267">
    <property type="entry name" value="Meth_synt_1"/>
    <property type="match status" value="1"/>
</dbReference>
<keyword evidence="2" id="KW-0808">Transferase</keyword>
<dbReference type="EMBL" id="CAJRAY010000003">
    <property type="protein sequence ID" value="CAG5076915.1"/>
    <property type="molecule type" value="Genomic_DNA"/>
</dbReference>
<feature type="domain" description="Cobalamin-independent methionine synthase MetE N-terminal" evidence="1">
    <location>
        <begin position="9"/>
        <end position="313"/>
    </location>
</feature>
<organism evidence="2 3">
    <name type="scientific">Thermobacillus xylanilyticus</name>
    <dbReference type="NCBI Taxonomy" id="76633"/>
    <lineage>
        <taxon>Bacteria</taxon>
        <taxon>Bacillati</taxon>
        <taxon>Bacillota</taxon>
        <taxon>Bacilli</taxon>
        <taxon>Bacillales</taxon>
        <taxon>Paenibacillaceae</taxon>
        <taxon>Thermobacillus</taxon>
    </lineage>
</organism>
<gene>
    <name evidence="2" type="primary">txxe 606-metE</name>
    <name evidence="2" type="ORF">TXXE_00950</name>
</gene>
<dbReference type="RefSeq" id="WP_213483103.1">
    <property type="nucleotide sequence ID" value="NZ_CAJRAY010000003.1"/>
</dbReference>
<dbReference type="SUPFAM" id="SSF51726">
    <property type="entry name" value="UROD/MetE-like"/>
    <property type="match status" value="1"/>
</dbReference>
<protein>
    <submittedName>
        <fullName evidence="2">5-methyltetrahydropteroyltriglutamate--homocysteine methyltransferase</fullName>
    </submittedName>
</protein>
<evidence type="ECO:0000313" key="2">
    <source>
        <dbReference type="EMBL" id="CAG5076915.1"/>
    </source>
</evidence>
<reference evidence="2 3" key="1">
    <citation type="submission" date="2021-04" db="EMBL/GenBank/DDBJ databases">
        <authorList>
            <person name="Rakotoarivonina H."/>
        </authorList>
    </citation>
    <scope>NUCLEOTIDE SEQUENCE [LARGE SCALE GENOMIC DNA]</scope>
    <source>
        <strain evidence="2 3">XE</strain>
    </source>
</reference>
<keyword evidence="3" id="KW-1185">Reference proteome</keyword>
<evidence type="ECO:0000313" key="3">
    <source>
        <dbReference type="Proteomes" id="UP000681526"/>
    </source>
</evidence>